<feature type="transmembrane region" description="Helical" evidence="1">
    <location>
        <begin position="12"/>
        <end position="38"/>
    </location>
</feature>
<evidence type="ECO:0008006" key="4">
    <source>
        <dbReference type="Google" id="ProtNLM"/>
    </source>
</evidence>
<evidence type="ECO:0000313" key="3">
    <source>
        <dbReference type="Proteomes" id="UP000245728"/>
    </source>
</evidence>
<protein>
    <recommendedName>
        <fullName evidence="4">Tellurium resistance protein TerC</fullName>
    </recommendedName>
</protein>
<dbReference type="EMBL" id="CP029347">
    <property type="protein sequence ID" value="AWL12100.1"/>
    <property type="molecule type" value="Genomic_DNA"/>
</dbReference>
<keyword evidence="1" id="KW-1133">Transmembrane helix</keyword>
<reference evidence="2 3" key="1">
    <citation type="submission" date="2018-05" db="EMBL/GenBank/DDBJ databases">
        <title>Salinimonas sp. HMF8227 Genome sequencing and assembly.</title>
        <authorList>
            <person name="Kang H."/>
            <person name="Kang J."/>
            <person name="Cha I."/>
            <person name="Kim H."/>
            <person name="Joh K."/>
        </authorList>
    </citation>
    <scope>NUCLEOTIDE SEQUENCE [LARGE SCALE GENOMIC DNA]</scope>
    <source>
        <strain evidence="2 3">HMF8227</strain>
    </source>
</reference>
<gene>
    <name evidence="2" type="ORF">HMF8227_01626</name>
</gene>
<proteinExistence type="predicted"/>
<dbReference type="AlphaFoldDB" id="A0A2S2E4C8"/>
<dbReference type="KEGG" id="salh:HMF8227_01626"/>
<organism evidence="2 3">
    <name type="scientific">Saliniradius amylolyticus</name>
    <dbReference type="NCBI Taxonomy" id="2183582"/>
    <lineage>
        <taxon>Bacteria</taxon>
        <taxon>Pseudomonadati</taxon>
        <taxon>Pseudomonadota</taxon>
        <taxon>Gammaproteobacteria</taxon>
        <taxon>Alteromonadales</taxon>
        <taxon>Alteromonadaceae</taxon>
        <taxon>Saliniradius</taxon>
    </lineage>
</organism>
<dbReference type="Proteomes" id="UP000245728">
    <property type="component" value="Chromosome"/>
</dbReference>
<keyword evidence="1" id="KW-0812">Transmembrane</keyword>
<evidence type="ECO:0000313" key="2">
    <source>
        <dbReference type="EMBL" id="AWL12100.1"/>
    </source>
</evidence>
<dbReference type="RefSeq" id="WP_109339703.1">
    <property type="nucleotide sequence ID" value="NZ_CP029347.1"/>
</dbReference>
<accession>A0A2S2E4C8</accession>
<dbReference type="OrthoDB" id="6388684at2"/>
<keyword evidence="3" id="KW-1185">Reference proteome</keyword>
<sequence>MKRTFKLGLGAVLFILGTVFFFIPGTILLQVIGLFLLASEWSPARRFLKMGQKAMSRSARRLDSALLKRKLRAR</sequence>
<keyword evidence="1" id="KW-0472">Membrane</keyword>
<name>A0A2S2E4C8_9ALTE</name>
<evidence type="ECO:0000256" key="1">
    <source>
        <dbReference type="SAM" id="Phobius"/>
    </source>
</evidence>